<evidence type="ECO:0000313" key="2">
    <source>
        <dbReference type="Proteomes" id="UP000327493"/>
    </source>
</evidence>
<proteinExistence type="predicted"/>
<dbReference type="EMBL" id="VOFY01000012">
    <property type="protein sequence ID" value="KAA8587580.1"/>
    <property type="molecule type" value="Genomic_DNA"/>
</dbReference>
<accession>A0A5J5D3X1</accession>
<comment type="caution">
    <text evidence="1">The sequence shown here is derived from an EMBL/GenBank/DDBJ whole genome shotgun (WGS) entry which is preliminary data.</text>
</comment>
<organism evidence="1 2">
    <name type="scientific">Etheostoma spectabile</name>
    <name type="common">orangethroat darter</name>
    <dbReference type="NCBI Taxonomy" id="54343"/>
    <lineage>
        <taxon>Eukaryota</taxon>
        <taxon>Metazoa</taxon>
        <taxon>Chordata</taxon>
        <taxon>Craniata</taxon>
        <taxon>Vertebrata</taxon>
        <taxon>Euteleostomi</taxon>
        <taxon>Actinopterygii</taxon>
        <taxon>Neopterygii</taxon>
        <taxon>Teleostei</taxon>
        <taxon>Neoteleostei</taxon>
        <taxon>Acanthomorphata</taxon>
        <taxon>Eupercaria</taxon>
        <taxon>Perciformes</taxon>
        <taxon>Percoidei</taxon>
        <taxon>Percidae</taxon>
        <taxon>Etheostomatinae</taxon>
        <taxon>Etheostoma</taxon>
    </lineage>
</organism>
<keyword evidence="2" id="KW-1185">Reference proteome</keyword>
<sequence length="141" mass="15603">MDQGGSKIMVASWTCYVLLRPAVPSNATRIVTIIYSIKVQWRGASDTEHSLLSGRTMMDDSHVTQVLKEDIELGMAALKKKQGKFKGFLSLSSSPCPHRDLDSRDRGRPGKRLKEKCRLQDIAMKSSGPPILAALLHTLIL</sequence>
<evidence type="ECO:0000313" key="1">
    <source>
        <dbReference type="EMBL" id="KAA8587580.1"/>
    </source>
</evidence>
<reference evidence="1 2" key="1">
    <citation type="submission" date="2019-08" db="EMBL/GenBank/DDBJ databases">
        <title>A chromosome-level genome assembly, high-density linkage maps, and genome scans reveal the genomic architecture of hybrid incompatibilities underlying speciation via character displacement in darters (Percidae: Etheostominae).</title>
        <authorList>
            <person name="Moran R.L."/>
            <person name="Catchen J.M."/>
            <person name="Fuller R.C."/>
        </authorList>
    </citation>
    <scope>NUCLEOTIDE SEQUENCE [LARGE SCALE GENOMIC DNA]</scope>
    <source>
        <strain evidence="1">EspeVRDwgs_2016</strain>
        <tissue evidence="1">Muscle</tissue>
    </source>
</reference>
<dbReference type="AlphaFoldDB" id="A0A5J5D3X1"/>
<protein>
    <submittedName>
        <fullName evidence="1">Uncharacterized protein</fullName>
    </submittedName>
</protein>
<name>A0A5J5D3X1_9PERO</name>
<dbReference type="Proteomes" id="UP000327493">
    <property type="component" value="Chromosome 12"/>
</dbReference>
<gene>
    <name evidence="1" type="ORF">FQN60_016442</name>
</gene>